<dbReference type="EMBL" id="JAGPXF010000007">
    <property type="protein sequence ID" value="KAH7236490.1"/>
    <property type="molecule type" value="Genomic_DNA"/>
</dbReference>
<keyword evidence="5" id="KW-0539">Nucleus</keyword>
<evidence type="ECO:0000256" key="5">
    <source>
        <dbReference type="ARBA" id="ARBA00023242"/>
    </source>
</evidence>
<evidence type="ECO:0008006" key="9">
    <source>
        <dbReference type="Google" id="ProtNLM"/>
    </source>
</evidence>
<gene>
    <name evidence="7" type="ORF">BKA59DRAFT_427005</name>
</gene>
<dbReference type="InterPro" id="IPR050815">
    <property type="entry name" value="TF_fung"/>
</dbReference>
<evidence type="ECO:0000256" key="4">
    <source>
        <dbReference type="ARBA" id="ARBA00023163"/>
    </source>
</evidence>
<evidence type="ECO:0000256" key="2">
    <source>
        <dbReference type="ARBA" id="ARBA00022723"/>
    </source>
</evidence>
<dbReference type="PANTHER" id="PTHR47338">
    <property type="entry name" value="ZN(II)2CYS6 TRANSCRIPTION FACTOR (EUROFUNG)-RELATED"/>
    <property type="match status" value="1"/>
</dbReference>
<comment type="subcellular location">
    <subcellularLocation>
        <location evidence="1">Nucleus</location>
    </subcellularLocation>
</comment>
<dbReference type="Proteomes" id="UP000813427">
    <property type="component" value="Unassembled WGS sequence"/>
</dbReference>
<proteinExistence type="predicted"/>
<name>A0A8K0RND0_9HYPO</name>
<keyword evidence="3" id="KW-0805">Transcription regulation</keyword>
<dbReference type="AlphaFoldDB" id="A0A8K0RND0"/>
<evidence type="ECO:0000256" key="3">
    <source>
        <dbReference type="ARBA" id="ARBA00023015"/>
    </source>
</evidence>
<organism evidence="7 8">
    <name type="scientific">Fusarium tricinctum</name>
    <dbReference type="NCBI Taxonomy" id="61284"/>
    <lineage>
        <taxon>Eukaryota</taxon>
        <taxon>Fungi</taxon>
        <taxon>Dikarya</taxon>
        <taxon>Ascomycota</taxon>
        <taxon>Pezizomycotina</taxon>
        <taxon>Sordariomycetes</taxon>
        <taxon>Hypocreomycetidae</taxon>
        <taxon>Hypocreales</taxon>
        <taxon>Nectriaceae</taxon>
        <taxon>Fusarium</taxon>
        <taxon>Fusarium tricinctum species complex</taxon>
    </lineage>
</organism>
<evidence type="ECO:0000313" key="7">
    <source>
        <dbReference type="EMBL" id="KAH7236490.1"/>
    </source>
</evidence>
<comment type="caution">
    <text evidence="7">The sequence shown here is derived from an EMBL/GenBank/DDBJ whole genome shotgun (WGS) entry which is preliminary data.</text>
</comment>
<reference evidence="7" key="1">
    <citation type="journal article" date="2021" name="Nat. Commun.">
        <title>Genetic determinants of endophytism in the Arabidopsis root mycobiome.</title>
        <authorList>
            <person name="Mesny F."/>
            <person name="Miyauchi S."/>
            <person name="Thiergart T."/>
            <person name="Pickel B."/>
            <person name="Atanasova L."/>
            <person name="Karlsson M."/>
            <person name="Huettel B."/>
            <person name="Barry K.W."/>
            <person name="Haridas S."/>
            <person name="Chen C."/>
            <person name="Bauer D."/>
            <person name="Andreopoulos W."/>
            <person name="Pangilinan J."/>
            <person name="LaButti K."/>
            <person name="Riley R."/>
            <person name="Lipzen A."/>
            <person name="Clum A."/>
            <person name="Drula E."/>
            <person name="Henrissat B."/>
            <person name="Kohler A."/>
            <person name="Grigoriev I.V."/>
            <person name="Martin F.M."/>
            <person name="Hacquard S."/>
        </authorList>
    </citation>
    <scope>NUCLEOTIDE SEQUENCE</scope>
    <source>
        <strain evidence="7">MPI-SDFR-AT-0068</strain>
    </source>
</reference>
<keyword evidence="2" id="KW-0479">Metal-binding</keyword>
<keyword evidence="8" id="KW-1185">Reference proteome</keyword>
<dbReference type="GO" id="GO:0046872">
    <property type="term" value="F:metal ion binding"/>
    <property type="evidence" value="ECO:0007669"/>
    <property type="project" value="UniProtKB-KW"/>
</dbReference>
<dbReference type="CDD" id="cd12148">
    <property type="entry name" value="fungal_TF_MHR"/>
    <property type="match status" value="1"/>
</dbReference>
<protein>
    <recommendedName>
        <fullName evidence="9">Transcription factor domain-containing protein</fullName>
    </recommendedName>
</protein>
<dbReference type="GO" id="GO:0000981">
    <property type="term" value="F:DNA-binding transcription factor activity, RNA polymerase II-specific"/>
    <property type="evidence" value="ECO:0007669"/>
    <property type="project" value="InterPro"/>
</dbReference>
<feature type="region of interest" description="Disordered" evidence="6">
    <location>
        <begin position="503"/>
        <end position="540"/>
    </location>
</feature>
<dbReference type="PANTHER" id="PTHR47338:SF6">
    <property type="entry name" value="ZN(II)2CYS6 TRANSCRIPTION FACTOR (EUROFUNG)"/>
    <property type="match status" value="1"/>
</dbReference>
<evidence type="ECO:0000256" key="6">
    <source>
        <dbReference type="SAM" id="MobiDB-lite"/>
    </source>
</evidence>
<feature type="region of interest" description="Disordered" evidence="6">
    <location>
        <begin position="37"/>
        <end position="62"/>
    </location>
</feature>
<dbReference type="GO" id="GO:0005634">
    <property type="term" value="C:nucleus"/>
    <property type="evidence" value="ECO:0007669"/>
    <property type="project" value="UniProtKB-SubCell"/>
</dbReference>
<dbReference type="OrthoDB" id="424974at2759"/>
<sequence length="618" mass="69578">MSAPRSRQYRRVAQACDNCRRLEQLEDKLDSLINRVGPQSMQEATPSTTLERNNRLPSFSASTPNNTVTRAIEFYFRHIHRQPLWLFDDHSLPNPDTSEDLICAVLAISTIYGATEFSGHDLQSPDVYSKTARKGVMSKIAEGNMTIQNIQTLCLLAYFNLVSGDIAMAGFDIALAKNMIQLIPDRDSRSNSSTHSQEKSKLFWSLQFLSFTCGAPVLLPLIQDSIDTPRLSTIEAQSPLTHCVATPRVSAGQYETLLNIWPESLKVCGLWSDIRIYVARCIEGLAKYPWKPDSDYTKLCSRMMEYEMAHPLSLSYNAVNFPGISPQNVQANRSDWLPWLRIQVTYHTIHCVLNHPSLYTAMTNTPRDKLGGNTFWRTSYEKALRHCTWISRLLRTADEKGLRLADPFFAQAAAIASTLHLYWTRTSDSQLQASSMKHLEVCRKLIGEMAMCWPVCRRIEEALNRFIETAHRRKVTGTNRATIAATKTSLIWTLIDVAAPQFPNFSDPPSEGRHTWGGNSSTEDEHELPQPEVSSPPIDMRESTVHYASPPAWVMGRAESDSQVGSAEAGDGEVITMHNEVAGDYVAVNGLAWGPWENLGPMGENFCMNMDWWDMSQF</sequence>
<evidence type="ECO:0000256" key="1">
    <source>
        <dbReference type="ARBA" id="ARBA00004123"/>
    </source>
</evidence>
<accession>A0A8K0RND0</accession>
<evidence type="ECO:0000313" key="8">
    <source>
        <dbReference type="Proteomes" id="UP000813427"/>
    </source>
</evidence>
<keyword evidence="4" id="KW-0804">Transcription</keyword>